<accession>A0A1J7CI77</accession>
<proteinExistence type="predicted"/>
<comment type="caution">
    <text evidence="1">The sequence shown here is derived from an EMBL/GenBank/DDBJ whole genome shotgun (WGS) entry which is preliminary data.</text>
</comment>
<dbReference type="EMBL" id="MLCF01000002">
    <property type="protein sequence ID" value="OIV39338.1"/>
    <property type="molecule type" value="Genomic_DNA"/>
</dbReference>
<dbReference type="Proteomes" id="UP000243342">
    <property type="component" value="Unassembled WGS sequence"/>
</dbReference>
<gene>
    <name evidence="1" type="ORF">BIV57_00380</name>
</gene>
<organism evidence="1 2">
    <name type="scientific">Mangrovactinospora gilvigrisea</name>
    <dbReference type="NCBI Taxonomy" id="1428644"/>
    <lineage>
        <taxon>Bacteria</taxon>
        <taxon>Bacillati</taxon>
        <taxon>Actinomycetota</taxon>
        <taxon>Actinomycetes</taxon>
        <taxon>Kitasatosporales</taxon>
        <taxon>Streptomycetaceae</taxon>
        <taxon>Mangrovactinospora</taxon>
    </lineage>
</organism>
<keyword evidence="2" id="KW-1185">Reference proteome</keyword>
<name>A0A1J7CI77_9ACTN</name>
<evidence type="ECO:0000313" key="1">
    <source>
        <dbReference type="EMBL" id="OIV39338.1"/>
    </source>
</evidence>
<protein>
    <submittedName>
        <fullName evidence="1">Uncharacterized protein</fullName>
    </submittedName>
</protein>
<evidence type="ECO:0000313" key="2">
    <source>
        <dbReference type="Proteomes" id="UP000243342"/>
    </source>
</evidence>
<dbReference type="AlphaFoldDB" id="A0A1J7CI77"/>
<reference evidence="1 2" key="1">
    <citation type="submission" date="2016-10" db="EMBL/GenBank/DDBJ databases">
        <title>Genome sequence of Streptomyces gilvigriseus MUSC 26.</title>
        <authorList>
            <person name="Lee L.-H."/>
            <person name="Ser H.-L."/>
        </authorList>
    </citation>
    <scope>NUCLEOTIDE SEQUENCE [LARGE SCALE GENOMIC DNA]</scope>
    <source>
        <strain evidence="1 2">MUSC 26</strain>
    </source>
</reference>
<sequence>MMGNSITQRFVSTGFLASVMKLNEETRRQLVRQARLAKTADDVHRSVLKTLPPRSLGAFSLALSTPSWHEQIAAIVRMATPPSALVQRLLTKPFTDFLPSNLRDLTPDELEELFTISRDDGLGLSWAPHADLVKDLLKLGTRDERFTLLRDRREEVFDDVAASLQSVIHSDLTDLAALTAAAIDAARAGHDQAAQALACNVLETAMKELGGTWIRGAFPEVPEAGHHKTIAGALPSGPSWGDPTLLEVRRYLVLAGMSQVFAPGTSKQDTLNRHLGAHSASACSYRPQFVVPAILLAHALLRLLEQELA</sequence>